<dbReference type="EMBL" id="BAVR01000053">
    <property type="protein sequence ID" value="GAE90024.1"/>
    <property type="molecule type" value="Genomic_DNA"/>
</dbReference>
<dbReference type="STRING" id="1294263.JCM21531_3603"/>
<sequence>MFFGDLETGKKYVIAEGMPAVDGEDCKIRMYELEEPRPEIKEDGKANYYELKLINKVKAGDWLGERIDATEGFPGKQYMAPPFIP</sequence>
<proteinExistence type="predicted"/>
<organism evidence="2 3">
    <name type="scientific">Acetivibrio straminisolvens JCM 21531</name>
    <dbReference type="NCBI Taxonomy" id="1294263"/>
    <lineage>
        <taxon>Bacteria</taxon>
        <taxon>Bacillati</taxon>
        <taxon>Bacillota</taxon>
        <taxon>Clostridia</taxon>
        <taxon>Eubacteriales</taxon>
        <taxon>Oscillospiraceae</taxon>
        <taxon>Acetivibrio</taxon>
    </lineage>
</organism>
<evidence type="ECO:0000313" key="2">
    <source>
        <dbReference type="EMBL" id="GAE90024.1"/>
    </source>
</evidence>
<keyword evidence="3" id="KW-1185">Reference proteome</keyword>
<feature type="domain" description="Flagellar Assembly Protein A N-terminal region" evidence="1">
    <location>
        <begin position="8"/>
        <end position="76"/>
    </location>
</feature>
<dbReference type="Pfam" id="PF20250">
    <property type="entry name" value="FapA_N"/>
    <property type="match status" value="1"/>
</dbReference>
<dbReference type="AlphaFoldDB" id="W4VBA1"/>
<protein>
    <recommendedName>
        <fullName evidence="1">Flagellar Assembly Protein A N-terminal region domain-containing protein</fullName>
    </recommendedName>
</protein>
<accession>W4VBA1</accession>
<dbReference type="Proteomes" id="UP000019109">
    <property type="component" value="Unassembled WGS sequence"/>
</dbReference>
<evidence type="ECO:0000259" key="1">
    <source>
        <dbReference type="Pfam" id="PF20250"/>
    </source>
</evidence>
<gene>
    <name evidence="2" type="ORF">JCM21531_3603</name>
</gene>
<comment type="caution">
    <text evidence="2">The sequence shown here is derived from an EMBL/GenBank/DDBJ whole genome shotgun (WGS) entry which is preliminary data.</text>
</comment>
<reference evidence="2" key="1">
    <citation type="journal article" date="2014" name="Genome Announc.">
        <title>Draft Genome Sequence of Clostridium straminisolvens Strain JCM 21531T, Isolated from a Cellulose-Degrading Bacterial Community.</title>
        <authorList>
            <person name="Yuki M."/>
            <person name="Oshima K."/>
            <person name="Suda W."/>
            <person name="Sakamoto M."/>
            <person name="Kitamura K."/>
            <person name="Iida T."/>
            <person name="Hattori M."/>
            <person name="Ohkuma M."/>
        </authorList>
    </citation>
    <scope>NUCLEOTIDE SEQUENCE [LARGE SCALE GENOMIC DNA]</scope>
    <source>
        <strain evidence="2">JCM 21531</strain>
    </source>
</reference>
<dbReference type="InterPro" id="IPR046866">
    <property type="entry name" value="FapA_N"/>
</dbReference>
<name>W4VBA1_9FIRM</name>
<evidence type="ECO:0000313" key="3">
    <source>
        <dbReference type="Proteomes" id="UP000019109"/>
    </source>
</evidence>